<dbReference type="PANTHER" id="PTHR11227">
    <property type="entry name" value="WD-REPEAT PROTEIN INTERACTING WITH PHOSPHOINOSIDES WIPI -RELATED"/>
    <property type="match status" value="1"/>
</dbReference>
<evidence type="ECO:0000256" key="8">
    <source>
        <dbReference type="ARBA" id="ARBA00037813"/>
    </source>
</evidence>
<accession>C4Y1L4</accession>
<evidence type="ECO:0000256" key="7">
    <source>
        <dbReference type="ARBA" id="ARBA00025740"/>
    </source>
</evidence>
<dbReference type="Gene3D" id="2.130.10.10">
    <property type="entry name" value="YVTN repeat-like/Quinoprotein amine dehydrogenase"/>
    <property type="match status" value="1"/>
</dbReference>
<dbReference type="KEGG" id="clu:CLUG_02096"/>
<reference evidence="10 11" key="1">
    <citation type="journal article" date="2009" name="Nature">
        <title>Evolution of pathogenicity and sexual reproduction in eight Candida genomes.</title>
        <authorList>
            <person name="Butler G."/>
            <person name="Rasmussen M.D."/>
            <person name="Lin M.F."/>
            <person name="Santos M.A."/>
            <person name="Sakthikumar S."/>
            <person name="Munro C.A."/>
            <person name="Rheinbay E."/>
            <person name="Grabherr M."/>
            <person name="Forche A."/>
            <person name="Reedy J.L."/>
            <person name="Agrafioti I."/>
            <person name="Arnaud M.B."/>
            <person name="Bates S."/>
            <person name="Brown A.J."/>
            <person name="Brunke S."/>
            <person name="Costanzo M.C."/>
            <person name="Fitzpatrick D.A."/>
            <person name="de Groot P.W."/>
            <person name="Harris D."/>
            <person name="Hoyer L.L."/>
            <person name="Hube B."/>
            <person name="Klis F.M."/>
            <person name="Kodira C."/>
            <person name="Lennard N."/>
            <person name="Logue M.E."/>
            <person name="Martin R."/>
            <person name="Neiman A.M."/>
            <person name="Nikolaou E."/>
            <person name="Quail M.A."/>
            <person name="Quinn J."/>
            <person name="Santos M.C."/>
            <person name="Schmitzberger F.F."/>
            <person name="Sherlock G."/>
            <person name="Shah P."/>
            <person name="Silverstein K.A."/>
            <person name="Skrzypek M.S."/>
            <person name="Soll D."/>
            <person name="Staggs R."/>
            <person name="Stansfield I."/>
            <person name="Stumpf M.P."/>
            <person name="Sudbery P.E."/>
            <person name="Srikantha T."/>
            <person name="Zeng Q."/>
            <person name="Berman J."/>
            <person name="Berriman M."/>
            <person name="Heitman J."/>
            <person name="Gow N.A."/>
            <person name="Lorenz M.C."/>
            <person name="Birren B.W."/>
            <person name="Kellis M."/>
            <person name="Cuomo C.A."/>
        </authorList>
    </citation>
    <scope>NUCLEOTIDE SEQUENCE [LARGE SCALE GENOMIC DNA]</scope>
    <source>
        <strain evidence="10 11">ATCC 42720</strain>
    </source>
</reference>
<dbReference type="GO" id="GO:0034045">
    <property type="term" value="C:phagophore assembly site membrane"/>
    <property type="evidence" value="ECO:0007669"/>
    <property type="project" value="EnsemblFungi"/>
</dbReference>
<dbReference type="STRING" id="306902.C4Y1L4"/>
<dbReference type="InParanoid" id="C4Y1L4"/>
<dbReference type="InterPro" id="IPR036322">
    <property type="entry name" value="WD40_repeat_dom_sf"/>
</dbReference>
<dbReference type="GO" id="GO:0043130">
    <property type="term" value="F:ubiquitin binding"/>
    <property type="evidence" value="ECO:0007669"/>
    <property type="project" value="EnsemblFungi"/>
</dbReference>
<keyword evidence="2" id="KW-0813">Transport</keyword>
<dbReference type="InterPro" id="IPR001680">
    <property type="entry name" value="WD40_rpt"/>
</dbReference>
<dbReference type="InterPro" id="IPR048720">
    <property type="entry name" value="PROPPIN"/>
</dbReference>
<dbReference type="OrthoDB" id="1667587at2759"/>
<dbReference type="InterPro" id="IPR015943">
    <property type="entry name" value="WD40/YVTN_repeat-like_dom_sf"/>
</dbReference>
<evidence type="ECO:0000256" key="2">
    <source>
        <dbReference type="ARBA" id="ARBA00022448"/>
    </source>
</evidence>
<dbReference type="GO" id="GO:0006624">
    <property type="term" value="P:vacuolar protein processing"/>
    <property type="evidence" value="ECO:0007669"/>
    <property type="project" value="EnsemblFungi"/>
</dbReference>
<proteinExistence type="inferred from homology"/>
<evidence type="ECO:0000313" key="10">
    <source>
        <dbReference type="EMBL" id="EEQ37973.1"/>
    </source>
</evidence>
<evidence type="ECO:0000313" key="11">
    <source>
        <dbReference type="Proteomes" id="UP000007703"/>
    </source>
</evidence>
<sequence length="575" mass="62901">MLKSQVAGNAYMNYSQQFSENKAQDNSETMSASHEESEESNVNFITFNQDATCVAVGLSTGYKIYTFSPKFLKCYDIKKNESVGILEMLYSTSLMAIVPLGEEPGSSPRKLKIVNTKRGTTICDLIFPSTVLSVKLSRHRMVVVLEEQIYIYDIATMKLLHTIETSPNVSGLCTLSDAALDESGNTLLAYPSPPKTITHDSLLVTGINTNGGLNSVQNNIQSVSNAPNRVGDVIIFDMKSLQPLAVIEAHKSALAAMCLSSDGKLLATASDKGTIVRVFNVETGVKMFQFRRGTYPTTIYSLNFSKGNNYVIATSSSGTVHIFRLGEEELLANKQRHIRNSTPRKPKVSPGYSTIDEEAEEVSEAPKNGDDDDAESIEDDSDSDADGEEVVDGDPEGFGVPSKQRKLSQGSSSSFNSTSSTGLEEHRTEPIIDQNRLSVARLIRRSSQTLGRKAAQKMGDFLPSRFSSILEPTRNFASLKIQTNNKDVKSIAIMSTELFEDMVPQNILLPREQAQDNGLLPVKSSSSSNSGKDVLAVNLIHINVVTSEGYFYTYGLDPERGGDCILLHQYSLLDD</sequence>
<organism evidence="10 11">
    <name type="scientific">Clavispora lusitaniae (strain ATCC 42720)</name>
    <name type="common">Yeast</name>
    <name type="synonym">Candida lusitaniae</name>
    <dbReference type="NCBI Taxonomy" id="306902"/>
    <lineage>
        <taxon>Eukaryota</taxon>
        <taxon>Fungi</taxon>
        <taxon>Dikarya</taxon>
        <taxon>Ascomycota</taxon>
        <taxon>Saccharomycotina</taxon>
        <taxon>Pichiomycetes</taxon>
        <taxon>Metschnikowiaceae</taxon>
        <taxon>Clavispora</taxon>
    </lineage>
</organism>
<dbReference type="GO" id="GO:0070772">
    <property type="term" value="C:PAS complex"/>
    <property type="evidence" value="ECO:0007669"/>
    <property type="project" value="EnsemblFungi"/>
</dbReference>
<dbReference type="OMA" id="NIAILEM"/>
<dbReference type="GO" id="GO:0005768">
    <property type="term" value="C:endosome"/>
    <property type="evidence" value="ECO:0007669"/>
    <property type="project" value="EnsemblFungi"/>
</dbReference>
<dbReference type="SUPFAM" id="SSF50978">
    <property type="entry name" value="WD40 repeat-like"/>
    <property type="match status" value="1"/>
</dbReference>
<dbReference type="FunCoup" id="C4Y1L4">
    <property type="interactions" value="552"/>
</dbReference>
<comment type="similarity">
    <text evidence="7">Belongs to the WD repeat PROPPIN family.</text>
</comment>
<dbReference type="Pfam" id="PF21032">
    <property type="entry name" value="PROPPIN"/>
    <property type="match status" value="2"/>
</dbReference>
<keyword evidence="6" id="KW-0653">Protein transport</keyword>
<dbReference type="GO" id="GO:0032266">
    <property type="term" value="F:phosphatidylinositol-3-phosphate binding"/>
    <property type="evidence" value="ECO:0007669"/>
    <property type="project" value="EnsemblFungi"/>
</dbReference>
<dbReference type="GO" id="GO:0005829">
    <property type="term" value="C:cytosol"/>
    <property type="evidence" value="ECO:0007669"/>
    <property type="project" value="EnsemblFungi"/>
</dbReference>
<dbReference type="GO" id="GO:0032258">
    <property type="term" value="P:cytoplasm to vacuole targeting by the Cvt pathway"/>
    <property type="evidence" value="ECO:0007669"/>
    <property type="project" value="EnsemblFungi"/>
</dbReference>
<gene>
    <name evidence="10" type="ORF">CLUG_02096</name>
</gene>
<comment type="subcellular location">
    <subcellularLocation>
        <location evidence="1">Endomembrane system</location>
        <topology evidence="1">Peripheral membrane protein</topology>
    </subcellularLocation>
    <subcellularLocation>
        <location evidence="8">Vacuole membrane</location>
    </subcellularLocation>
</comment>
<dbReference type="GO" id="GO:0000425">
    <property type="term" value="P:pexophagy"/>
    <property type="evidence" value="ECO:0007669"/>
    <property type="project" value="EnsemblFungi"/>
</dbReference>
<feature type="compositionally biased region" description="Basic residues" evidence="9">
    <location>
        <begin position="336"/>
        <end position="347"/>
    </location>
</feature>
<keyword evidence="4" id="KW-0853">WD repeat</keyword>
<dbReference type="GO" id="GO:0034727">
    <property type="term" value="P:piecemeal microautophagy of the nucleus"/>
    <property type="evidence" value="ECO:0007669"/>
    <property type="project" value="EnsemblFungi"/>
</dbReference>
<dbReference type="GO" id="GO:0061908">
    <property type="term" value="C:phagophore"/>
    <property type="evidence" value="ECO:0007669"/>
    <property type="project" value="EnsemblFungi"/>
</dbReference>
<feature type="region of interest" description="Disordered" evidence="9">
    <location>
        <begin position="336"/>
        <end position="430"/>
    </location>
</feature>
<name>C4Y1L4_CLAL4</name>
<evidence type="ECO:0000256" key="1">
    <source>
        <dbReference type="ARBA" id="ARBA00004184"/>
    </source>
</evidence>
<evidence type="ECO:0000256" key="5">
    <source>
        <dbReference type="ARBA" id="ARBA00022737"/>
    </source>
</evidence>
<dbReference type="HOGENOM" id="CLU_025895_5_2_1"/>
<evidence type="ECO:0000256" key="4">
    <source>
        <dbReference type="ARBA" id="ARBA00022574"/>
    </source>
</evidence>
<dbReference type="GO" id="GO:0000329">
    <property type="term" value="C:fungal-type vacuole membrane"/>
    <property type="evidence" value="ECO:0007669"/>
    <property type="project" value="EnsemblFungi"/>
</dbReference>
<dbReference type="GO" id="GO:0070273">
    <property type="term" value="F:phosphatidylinositol-4-phosphate binding"/>
    <property type="evidence" value="ECO:0007669"/>
    <property type="project" value="EnsemblFungi"/>
</dbReference>
<dbReference type="VEuPathDB" id="FungiDB:CLUG_02096"/>
<dbReference type="Proteomes" id="UP000007703">
    <property type="component" value="Unassembled WGS sequence"/>
</dbReference>
<dbReference type="GO" id="GO:0045324">
    <property type="term" value="P:late endosome to vacuole transport"/>
    <property type="evidence" value="ECO:0007669"/>
    <property type="project" value="EnsemblFungi"/>
</dbReference>
<evidence type="ECO:0000256" key="6">
    <source>
        <dbReference type="ARBA" id="ARBA00022927"/>
    </source>
</evidence>
<feature type="compositionally biased region" description="Low complexity" evidence="9">
    <location>
        <begin position="408"/>
        <end position="420"/>
    </location>
</feature>
<dbReference type="GeneID" id="8499436"/>
<keyword evidence="3" id="KW-0926">Vacuole</keyword>
<dbReference type="GO" id="GO:0044090">
    <property type="term" value="P:positive regulation of vacuole organization"/>
    <property type="evidence" value="ECO:0007669"/>
    <property type="project" value="EnsemblFungi"/>
</dbReference>
<dbReference type="SMART" id="SM00320">
    <property type="entry name" value="WD40"/>
    <property type="match status" value="2"/>
</dbReference>
<evidence type="ECO:0000256" key="3">
    <source>
        <dbReference type="ARBA" id="ARBA00022554"/>
    </source>
</evidence>
<evidence type="ECO:0000256" key="9">
    <source>
        <dbReference type="SAM" id="MobiDB-lite"/>
    </source>
</evidence>
<dbReference type="GO" id="GO:0080025">
    <property type="term" value="F:phosphatidylinositol-3,5-bisphosphate binding"/>
    <property type="evidence" value="ECO:0007669"/>
    <property type="project" value="EnsemblFungi"/>
</dbReference>
<dbReference type="AlphaFoldDB" id="C4Y1L4"/>
<dbReference type="EMBL" id="CH408077">
    <property type="protein sequence ID" value="EEQ37973.1"/>
    <property type="molecule type" value="Genomic_DNA"/>
</dbReference>
<feature type="compositionally biased region" description="Acidic residues" evidence="9">
    <location>
        <begin position="370"/>
        <end position="395"/>
    </location>
</feature>
<keyword evidence="5" id="KW-0677">Repeat</keyword>
<protein>
    <recommendedName>
        <fullName evidence="12">Autophagy-related protein</fullName>
    </recommendedName>
</protein>
<dbReference type="GO" id="GO:0170071">
    <property type="term" value="C:CROP complex"/>
    <property type="evidence" value="ECO:0007669"/>
    <property type="project" value="EnsemblFungi"/>
</dbReference>
<evidence type="ECO:0008006" key="12">
    <source>
        <dbReference type="Google" id="ProtNLM"/>
    </source>
</evidence>